<protein>
    <submittedName>
        <fullName evidence="1">Uncharacterized protein</fullName>
    </submittedName>
</protein>
<reference evidence="1 2" key="1">
    <citation type="journal article" date="2019" name="Sci. Rep.">
        <title>A high-quality genome of Eragrostis curvula grass provides insights into Poaceae evolution and supports new strategies to enhance forage quality.</title>
        <authorList>
            <person name="Carballo J."/>
            <person name="Santos B.A.C.M."/>
            <person name="Zappacosta D."/>
            <person name="Garbus I."/>
            <person name="Selva J.P."/>
            <person name="Gallo C.A."/>
            <person name="Diaz A."/>
            <person name="Albertini E."/>
            <person name="Caccamo M."/>
            <person name="Echenique V."/>
        </authorList>
    </citation>
    <scope>NUCLEOTIDE SEQUENCE [LARGE SCALE GENOMIC DNA]</scope>
    <source>
        <strain evidence="2">cv. Victoria</strain>
        <tissue evidence="1">Leaf</tissue>
    </source>
</reference>
<name>A0A5J9T8M9_9POAL</name>
<dbReference type="AlphaFoldDB" id="A0A5J9T8M9"/>
<organism evidence="1 2">
    <name type="scientific">Eragrostis curvula</name>
    <name type="common">weeping love grass</name>
    <dbReference type="NCBI Taxonomy" id="38414"/>
    <lineage>
        <taxon>Eukaryota</taxon>
        <taxon>Viridiplantae</taxon>
        <taxon>Streptophyta</taxon>
        <taxon>Embryophyta</taxon>
        <taxon>Tracheophyta</taxon>
        <taxon>Spermatophyta</taxon>
        <taxon>Magnoliopsida</taxon>
        <taxon>Liliopsida</taxon>
        <taxon>Poales</taxon>
        <taxon>Poaceae</taxon>
        <taxon>PACMAD clade</taxon>
        <taxon>Chloridoideae</taxon>
        <taxon>Eragrostideae</taxon>
        <taxon>Eragrostidinae</taxon>
        <taxon>Eragrostis</taxon>
    </lineage>
</organism>
<feature type="non-terminal residue" evidence="1">
    <location>
        <position position="1"/>
    </location>
</feature>
<comment type="caution">
    <text evidence="1">The sequence shown here is derived from an EMBL/GenBank/DDBJ whole genome shotgun (WGS) entry which is preliminary data.</text>
</comment>
<dbReference type="Gramene" id="TVU07328">
    <property type="protein sequence ID" value="TVU07328"/>
    <property type="gene ID" value="EJB05_47378"/>
</dbReference>
<sequence>MRSYLLRPPPLPSRGSAPISRGEGAWIPHHFLKYYDDVTYVNPGTECTALKELLLVTLAESQSETEILIPLDGTGNGKGPFNSLHCLISSSEKRMRLRTRTDRDTVELLLVEVEGVVMVVADLIEQPAVEEEYEFAVSSASRTR</sequence>
<keyword evidence="2" id="KW-1185">Reference proteome</keyword>
<accession>A0A5J9T8M9</accession>
<evidence type="ECO:0000313" key="2">
    <source>
        <dbReference type="Proteomes" id="UP000324897"/>
    </source>
</evidence>
<evidence type="ECO:0000313" key="1">
    <source>
        <dbReference type="EMBL" id="TVU07328.1"/>
    </source>
</evidence>
<dbReference type="EMBL" id="RWGY01000045">
    <property type="protein sequence ID" value="TVU07328.1"/>
    <property type="molecule type" value="Genomic_DNA"/>
</dbReference>
<dbReference type="Proteomes" id="UP000324897">
    <property type="component" value="Unassembled WGS sequence"/>
</dbReference>
<gene>
    <name evidence="1" type="ORF">EJB05_47378</name>
</gene>
<proteinExistence type="predicted"/>